<evidence type="ECO:0000313" key="2">
    <source>
        <dbReference type="EMBL" id="CAA9216588.1"/>
    </source>
</evidence>
<feature type="region of interest" description="Disordered" evidence="1">
    <location>
        <begin position="1"/>
        <end position="94"/>
    </location>
</feature>
<organism evidence="2">
    <name type="scientific">uncultured Mycobacteriales bacterium</name>
    <dbReference type="NCBI Taxonomy" id="581187"/>
    <lineage>
        <taxon>Bacteria</taxon>
        <taxon>Bacillati</taxon>
        <taxon>Actinomycetota</taxon>
        <taxon>Actinomycetes</taxon>
        <taxon>Mycobacteriales</taxon>
        <taxon>environmental samples</taxon>
    </lineage>
</organism>
<dbReference type="EMBL" id="CADCTP010000022">
    <property type="protein sequence ID" value="CAA9216588.1"/>
    <property type="molecule type" value="Genomic_DNA"/>
</dbReference>
<protein>
    <submittedName>
        <fullName evidence="2">Uncharacterized protein</fullName>
    </submittedName>
</protein>
<evidence type="ECO:0000256" key="1">
    <source>
        <dbReference type="SAM" id="MobiDB-lite"/>
    </source>
</evidence>
<proteinExistence type="predicted"/>
<accession>A0A6J4HA17</accession>
<sequence length="94" mass="10350">MADWVTPRLPRSRRHHRSLPAPRTRSGSLMTVRWQRFPGRFRATGPGPGCPESRFRRRDRDPRRTGGPSAGADTAGPGRPGPEPGRCRSPIVGG</sequence>
<dbReference type="AlphaFoldDB" id="A0A6J4HA17"/>
<reference evidence="2" key="1">
    <citation type="submission" date="2020-02" db="EMBL/GenBank/DDBJ databases">
        <authorList>
            <person name="Meier V. D."/>
        </authorList>
    </citation>
    <scope>NUCLEOTIDE SEQUENCE</scope>
    <source>
        <strain evidence="2">AVDCRST_MAG41</strain>
    </source>
</reference>
<name>A0A6J4HA17_9ACTN</name>
<gene>
    <name evidence="2" type="ORF">AVDCRST_MAG41-221</name>
</gene>